<dbReference type="EMBL" id="QQZY01000010">
    <property type="protein sequence ID" value="RDI73395.1"/>
    <property type="molecule type" value="Genomic_DNA"/>
</dbReference>
<name>A0A7M2YTP2_9ACTN</name>
<dbReference type="RefSeq" id="WP_220150658.1">
    <property type="nucleotide sequence ID" value="NZ_QQZY01000010.1"/>
</dbReference>
<proteinExistence type="predicted"/>
<dbReference type="Proteomes" id="UP000254134">
    <property type="component" value="Unassembled WGS sequence"/>
</dbReference>
<evidence type="ECO:0000313" key="2">
    <source>
        <dbReference type="Proteomes" id="UP000254134"/>
    </source>
</evidence>
<reference evidence="1 2" key="1">
    <citation type="submission" date="2018-07" db="EMBL/GenBank/DDBJ databases">
        <title>High-quality-draft genome sequence of Gaiella occulta.</title>
        <authorList>
            <person name="Severino R."/>
            <person name="Froufe H.J.C."/>
            <person name="Rainey F.A."/>
            <person name="Barroso C."/>
            <person name="Albuquerque L."/>
            <person name="Lobo-Da-Cunha A."/>
            <person name="Da Costa M.S."/>
            <person name="Egas C."/>
        </authorList>
    </citation>
    <scope>NUCLEOTIDE SEQUENCE [LARGE SCALE GENOMIC DNA]</scope>
    <source>
        <strain evidence="1 2">F2-233</strain>
    </source>
</reference>
<reference evidence="2" key="2">
    <citation type="journal article" date="2019" name="MicrobiologyOpen">
        <title>High-quality draft genome sequence of Gaiella occulta isolated from a 150 meter deep mineral water borehole and comparison with the genome sequences of other deep-branching lineages of the phylum Actinobacteria.</title>
        <authorList>
            <person name="Severino R."/>
            <person name="Froufe H.J.C."/>
            <person name="Barroso C."/>
            <person name="Albuquerque L."/>
            <person name="Lobo-da-Cunha A."/>
            <person name="da Costa M.S."/>
            <person name="Egas C."/>
        </authorList>
    </citation>
    <scope>NUCLEOTIDE SEQUENCE [LARGE SCALE GENOMIC DNA]</scope>
    <source>
        <strain evidence="2">F2-233</strain>
    </source>
</reference>
<sequence length="71" mass="7913">MAGALAERDFVAKLERAGFSEIEVLEHKPMGIDDCALYPLFDDEILTLMRTLIAPEKQRAVGVAVVVRARR</sequence>
<organism evidence="1 2">
    <name type="scientific">Gaiella occulta</name>
    <dbReference type="NCBI Taxonomy" id="1002870"/>
    <lineage>
        <taxon>Bacteria</taxon>
        <taxon>Bacillati</taxon>
        <taxon>Actinomycetota</taxon>
        <taxon>Thermoleophilia</taxon>
        <taxon>Gaiellales</taxon>
        <taxon>Gaiellaceae</taxon>
        <taxon>Gaiella</taxon>
    </lineage>
</organism>
<comment type="caution">
    <text evidence="1">The sequence shown here is derived from an EMBL/GenBank/DDBJ whole genome shotgun (WGS) entry which is preliminary data.</text>
</comment>
<gene>
    <name evidence="1" type="ORF">Gocc_2995</name>
</gene>
<accession>A0A7M2YTP2</accession>
<keyword evidence="2" id="KW-1185">Reference proteome</keyword>
<protein>
    <submittedName>
        <fullName evidence="1">Uncharacterized protein</fullName>
    </submittedName>
</protein>
<dbReference type="AlphaFoldDB" id="A0A7M2YTP2"/>
<evidence type="ECO:0000313" key="1">
    <source>
        <dbReference type="EMBL" id="RDI73395.1"/>
    </source>
</evidence>